<reference evidence="2" key="2">
    <citation type="submission" date="2025-09" db="UniProtKB">
        <authorList>
            <consortium name="Ensembl"/>
        </authorList>
    </citation>
    <scope>IDENTIFICATION</scope>
</reference>
<evidence type="ECO:0000313" key="2">
    <source>
        <dbReference type="Ensembl" id="ENSSDUP00000015963.1"/>
    </source>
</evidence>
<organism evidence="2 3">
    <name type="scientific">Seriola dumerili</name>
    <name type="common">Greater amberjack</name>
    <name type="synonym">Caranx dumerili</name>
    <dbReference type="NCBI Taxonomy" id="41447"/>
    <lineage>
        <taxon>Eukaryota</taxon>
        <taxon>Metazoa</taxon>
        <taxon>Chordata</taxon>
        <taxon>Craniata</taxon>
        <taxon>Vertebrata</taxon>
        <taxon>Euteleostomi</taxon>
        <taxon>Actinopterygii</taxon>
        <taxon>Neopterygii</taxon>
        <taxon>Teleostei</taxon>
        <taxon>Neoteleostei</taxon>
        <taxon>Acanthomorphata</taxon>
        <taxon>Carangaria</taxon>
        <taxon>Carangiformes</taxon>
        <taxon>Carangidae</taxon>
        <taxon>Seriola</taxon>
    </lineage>
</organism>
<dbReference type="Gene3D" id="3.10.100.10">
    <property type="entry name" value="Mannose-Binding Protein A, subunit A"/>
    <property type="match status" value="1"/>
</dbReference>
<keyword evidence="3" id="KW-1185">Reference proteome</keyword>
<dbReference type="PROSITE" id="PS50041">
    <property type="entry name" value="C_TYPE_LECTIN_2"/>
    <property type="match status" value="1"/>
</dbReference>
<protein>
    <recommendedName>
        <fullName evidence="1">C-type lectin domain-containing protein</fullName>
    </recommendedName>
</protein>
<name>A0A3B4UCS4_SERDU</name>
<reference evidence="2" key="1">
    <citation type="submission" date="2025-08" db="UniProtKB">
        <authorList>
            <consortium name="Ensembl"/>
        </authorList>
    </citation>
    <scope>IDENTIFICATION</scope>
</reference>
<dbReference type="AlphaFoldDB" id="A0A3B4UCS4"/>
<dbReference type="Proteomes" id="UP000261420">
    <property type="component" value="Unplaced"/>
</dbReference>
<dbReference type="InterPro" id="IPR001304">
    <property type="entry name" value="C-type_lectin-like"/>
</dbReference>
<accession>A0A3B4UCS4</accession>
<sequence length="192" mass="22135">MNFIGNVYENENTIISVSVSYALLRSTTKYVLYHQPLGFGLTFCSQAHFYEYHYVNLPMNWSEAQRYCREKHTDMVTIESAEDMSRLKRLNSHTGWSWIGLSDDPKSWKGVMGNDVNSWRWSATGETAKTVYQNWGPNEPNYGQGRETCGFIDGNGLWLDGDCSAEFHFFCFNGKKKIVFAYLKITRLKSSV</sequence>
<dbReference type="PANTHER" id="PTHR45784">
    <property type="entry name" value="C-TYPE LECTIN DOMAIN FAMILY 20 MEMBER A-RELATED"/>
    <property type="match status" value="1"/>
</dbReference>
<evidence type="ECO:0000313" key="3">
    <source>
        <dbReference type="Proteomes" id="UP000261420"/>
    </source>
</evidence>
<feature type="domain" description="C-type lectin" evidence="1">
    <location>
        <begin position="52"/>
        <end position="172"/>
    </location>
</feature>
<dbReference type="Pfam" id="PF00059">
    <property type="entry name" value="Lectin_C"/>
    <property type="match status" value="1"/>
</dbReference>
<dbReference type="InterPro" id="IPR016186">
    <property type="entry name" value="C-type_lectin-like/link_sf"/>
</dbReference>
<proteinExistence type="predicted"/>
<dbReference type="SMART" id="SM00034">
    <property type="entry name" value="CLECT"/>
    <property type="match status" value="1"/>
</dbReference>
<dbReference type="GeneTree" id="ENSGT00940000163911"/>
<dbReference type="OMA" id="HIILREY"/>
<dbReference type="Ensembl" id="ENSSDUT00000016252.1">
    <property type="protein sequence ID" value="ENSSDUP00000015963.1"/>
    <property type="gene ID" value="ENSSDUG00000011640.1"/>
</dbReference>
<evidence type="ECO:0000259" key="1">
    <source>
        <dbReference type="PROSITE" id="PS50041"/>
    </source>
</evidence>
<dbReference type="SUPFAM" id="SSF56436">
    <property type="entry name" value="C-type lectin-like"/>
    <property type="match status" value="1"/>
</dbReference>
<dbReference type="InterPro" id="IPR016187">
    <property type="entry name" value="CTDL_fold"/>
</dbReference>
<dbReference type="PANTHER" id="PTHR45784:SF3">
    <property type="entry name" value="C-TYPE LECTIN DOMAIN FAMILY 4 MEMBER K-LIKE-RELATED"/>
    <property type="match status" value="1"/>
</dbReference>